<keyword evidence="4 6" id="KW-1133">Transmembrane helix</keyword>
<dbReference type="EMBL" id="AP011112">
    <property type="protein sequence ID" value="BAI70098.1"/>
    <property type="molecule type" value="Genomic_DNA"/>
</dbReference>
<sequence>MLKNLSFVSLAFIYANLTGFAFHFFVSRHLGTAGYGEFMVLYSLMLTVGNFINFFANACVREFVKHRESIHAVLRYMRHVGMFLGLACLLVGFTLSAFLKDFLRVSDIHYIWVISSVWLVQFLVIIERAYLQSTESFKLLSISLVFEQTLRLITAVVLIYAGFGVFGAVFSSFVGLFTVLVSLLVLNGHLFGELRAVPLRSLFKASLFTSPVSLFIYADDLFIRRIFDPSTAGLYASVSVVGKAFIWLVMTLMGVFFPEFVKHRHNAYLLKKLFLKSCLLIILLFLLAEFSVLIFGKKVFVLLFSSKFLPAFSLLPVYILCIMPLILALVFVFLLTALSRNLLLIYLHIFTYYAGFLILPFKDVNSYMLYIFLVNSSFALLYAFFTLFQVARDSGLSKLLISWLQGRR</sequence>
<keyword evidence="2" id="KW-1003">Cell membrane</keyword>
<dbReference type="GO" id="GO:0005886">
    <property type="term" value="C:plasma membrane"/>
    <property type="evidence" value="ECO:0007669"/>
    <property type="project" value="UniProtKB-SubCell"/>
</dbReference>
<feature type="transmembrane region" description="Helical" evidence="6">
    <location>
        <begin position="315"/>
        <end position="335"/>
    </location>
</feature>
<feature type="transmembrane region" description="Helical" evidence="6">
    <location>
        <begin position="38"/>
        <end position="60"/>
    </location>
</feature>
<evidence type="ECO:0000256" key="3">
    <source>
        <dbReference type="ARBA" id="ARBA00022692"/>
    </source>
</evidence>
<feature type="transmembrane region" description="Helical" evidence="6">
    <location>
        <begin position="273"/>
        <end position="295"/>
    </location>
</feature>
<protein>
    <recommendedName>
        <fullName evidence="9">Polysaccharide biosynthesis protein</fullName>
    </recommendedName>
</protein>
<evidence type="ECO:0008006" key="9">
    <source>
        <dbReference type="Google" id="ProtNLM"/>
    </source>
</evidence>
<evidence type="ECO:0000256" key="1">
    <source>
        <dbReference type="ARBA" id="ARBA00004651"/>
    </source>
</evidence>
<feature type="transmembrane region" description="Helical" evidence="6">
    <location>
        <begin position="110"/>
        <end position="131"/>
    </location>
</feature>
<evidence type="ECO:0000256" key="6">
    <source>
        <dbReference type="SAM" id="Phobius"/>
    </source>
</evidence>
<dbReference type="PANTHER" id="PTHR30250">
    <property type="entry name" value="PST FAMILY PREDICTED COLANIC ACID TRANSPORTER"/>
    <property type="match status" value="1"/>
</dbReference>
<dbReference type="InterPro" id="IPR050833">
    <property type="entry name" value="Poly_Biosynth_Transport"/>
</dbReference>
<dbReference type="STRING" id="608538.HTH_1651"/>
<evidence type="ECO:0000313" key="8">
    <source>
        <dbReference type="Proteomes" id="UP000002574"/>
    </source>
</evidence>
<feature type="transmembrane region" description="Helical" evidence="6">
    <location>
        <begin position="244"/>
        <end position="261"/>
    </location>
</feature>
<dbReference type="KEGG" id="hth:HTH_1651"/>
<dbReference type="PANTHER" id="PTHR30250:SF26">
    <property type="entry name" value="PSMA PROTEIN"/>
    <property type="match status" value="1"/>
</dbReference>
<evidence type="ECO:0000256" key="4">
    <source>
        <dbReference type="ARBA" id="ARBA00022989"/>
    </source>
</evidence>
<feature type="transmembrane region" description="Helical" evidence="6">
    <location>
        <begin position="342"/>
        <end position="361"/>
    </location>
</feature>
<reference evidence="7 8" key="1">
    <citation type="journal article" date="2010" name="J. Bacteriol.">
        <title>Complete genome sequence of the thermophilic, obligately chemolithoautotrophic hydrogen-oxidizing bacterium Hydrogenobacter thermophilus TK-6.</title>
        <authorList>
            <person name="Arai H."/>
            <person name="Kanbe H."/>
            <person name="Ishii M."/>
            <person name="Igarashi Y."/>
        </authorList>
    </citation>
    <scope>NUCLEOTIDE SEQUENCE [LARGE SCALE GENOMIC DNA]</scope>
    <source>
        <strain evidence="8">DSM 6534 / IAM 12695 / TK-6 [Tokyo]</strain>
    </source>
</reference>
<name>D3DJU6_HYDTT</name>
<evidence type="ECO:0000313" key="7">
    <source>
        <dbReference type="EMBL" id="BAI70098.1"/>
    </source>
</evidence>
<organism evidence="7 8">
    <name type="scientific">Hydrogenobacter thermophilus (strain DSM 6534 / IAM 12695 / TK-6)</name>
    <dbReference type="NCBI Taxonomy" id="608538"/>
    <lineage>
        <taxon>Bacteria</taxon>
        <taxon>Pseudomonadati</taxon>
        <taxon>Aquificota</taxon>
        <taxon>Aquificia</taxon>
        <taxon>Aquificales</taxon>
        <taxon>Aquificaceae</taxon>
        <taxon>Hydrogenobacter</taxon>
    </lineage>
</organism>
<gene>
    <name evidence="7" type="ordered locus">HTH_1651</name>
</gene>
<accession>D3DJU6</accession>
<evidence type="ECO:0000256" key="2">
    <source>
        <dbReference type="ARBA" id="ARBA00022475"/>
    </source>
</evidence>
<comment type="subcellular location">
    <subcellularLocation>
        <location evidence="1">Cell membrane</location>
        <topology evidence="1">Multi-pass membrane protein</topology>
    </subcellularLocation>
</comment>
<dbReference type="InterPro" id="IPR002797">
    <property type="entry name" value="Polysacc_synth"/>
</dbReference>
<dbReference type="Pfam" id="PF01943">
    <property type="entry name" value="Polysacc_synt"/>
    <property type="match status" value="1"/>
</dbReference>
<dbReference type="AlphaFoldDB" id="D3DJU6"/>
<feature type="transmembrane region" description="Helical" evidence="6">
    <location>
        <begin position="80"/>
        <end position="98"/>
    </location>
</feature>
<feature type="transmembrane region" description="Helical" evidence="6">
    <location>
        <begin position="7"/>
        <end position="26"/>
    </location>
</feature>
<dbReference type="eggNOG" id="COG2244">
    <property type="taxonomic scope" value="Bacteria"/>
</dbReference>
<feature type="transmembrane region" description="Helical" evidence="6">
    <location>
        <begin position="367"/>
        <end position="388"/>
    </location>
</feature>
<keyword evidence="8" id="KW-1185">Reference proteome</keyword>
<keyword evidence="3 6" id="KW-0812">Transmembrane</keyword>
<proteinExistence type="predicted"/>
<evidence type="ECO:0000256" key="5">
    <source>
        <dbReference type="ARBA" id="ARBA00023136"/>
    </source>
</evidence>
<dbReference type="KEGG" id="hte:Hydth_1637"/>
<dbReference type="Proteomes" id="UP000002574">
    <property type="component" value="Chromosome"/>
</dbReference>
<keyword evidence="5 6" id="KW-0472">Membrane</keyword>
<dbReference type="OrthoDB" id="11642at2"/>
<feature type="transmembrane region" description="Helical" evidence="6">
    <location>
        <begin position="152"/>
        <end position="185"/>
    </location>
</feature>